<feature type="domain" description="Reverse transcriptase" evidence="4">
    <location>
        <begin position="1"/>
        <end position="150"/>
    </location>
</feature>
<evidence type="ECO:0000313" key="5">
    <source>
        <dbReference type="EMBL" id="KAJ1134915.1"/>
    </source>
</evidence>
<proteinExistence type="inferred from homology"/>
<keyword evidence="6" id="KW-1185">Reference proteome</keyword>
<evidence type="ECO:0000256" key="3">
    <source>
        <dbReference type="ARBA" id="ARBA00023268"/>
    </source>
</evidence>
<dbReference type="EC" id="3.1.26.4" evidence="2"/>
<keyword evidence="3" id="KW-0511">Multifunctional enzyme</keyword>
<evidence type="ECO:0000259" key="4">
    <source>
        <dbReference type="PROSITE" id="PS50878"/>
    </source>
</evidence>
<evidence type="ECO:0000256" key="1">
    <source>
        <dbReference type="ARBA" id="ARBA00010879"/>
    </source>
</evidence>
<organism evidence="5 6">
    <name type="scientific">Pleurodeles waltl</name>
    <name type="common">Iberian ribbed newt</name>
    <dbReference type="NCBI Taxonomy" id="8319"/>
    <lineage>
        <taxon>Eukaryota</taxon>
        <taxon>Metazoa</taxon>
        <taxon>Chordata</taxon>
        <taxon>Craniata</taxon>
        <taxon>Vertebrata</taxon>
        <taxon>Euteleostomi</taxon>
        <taxon>Amphibia</taxon>
        <taxon>Batrachia</taxon>
        <taxon>Caudata</taxon>
        <taxon>Salamandroidea</taxon>
        <taxon>Salamandridae</taxon>
        <taxon>Pleurodelinae</taxon>
        <taxon>Pleurodeles</taxon>
    </lineage>
</organism>
<dbReference type="CDD" id="cd01647">
    <property type="entry name" value="RT_LTR"/>
    <property type="match status" value="1"/>
</dbReference>
<evidence type="ECO:0000256" key="2">
    <source>
        <dbReference type="ARBA" id="ARBA00012180"/>
    </source>
</evidence>
<dbReference type="Pfam" id="PF00078">
    <property type="entry name" value="RVT_1"/>
    <property type="match status" value="1"/>
</dbReference>
<protein>
    <recommendedName>
        <fullName evidence="2">ribonuclease H</fullName>
        <ecNumber evidence="2">3.1.26.4</ecNumber>
    </recommendedName>
</protein>
<dbReference type="SUPFAM" id="SSF56672">
    <property type="entry name" value="DNA/RNA polymerases"/>
    <property type="match status" value="1"/>
</dbReference>
<dbReference type="Proteomes" id="UP001066276">
    <property type="component" value="Chromosome 6"/>
</dbReference>
<accession>A0AAV7Q9W0</accession>
<dbReference type="PROSITE" id="PS50878">
    <property type="entry name" value="RT_POL"/>
    <property type="match status" value="1"/>
</dbReference>
<dbReference type="AlphaFoldDB" id="A0AAV7Q9W0"/>
<comment type="similarity">
    <text evidence="1">Belongs to the beta type-B retroviral polymerase family. HERV class-II K(HML-2) pol subfamily.</text>
</comment>
<dbReference type="GO" id="GO:0004523">
    <property type="term" value="F:RNA-DNA hybrid ribonuclease activity"/>
    <property type="evidence" value="ECO:0007669"/>
    <property type="project" value="UniProtKB-EC"/>
</dbReference>
<name>A0AAV7Q9W0_PLEWA</name>
<dbReference type="EMBL" id="JANPWB010000010">
    <property type="protein sequence ID" value="KAJ1134915.1"/>
    <property type="molecule type" value="Genomic_DNA"/>
</dbReference>
<dbReference type="InterPro" id="IPR050951">
    <property type="entry name" value="Retrovirus_Pol_polyprotein"/>
</dbReference>
<dbReference type="Gene3D" id="3.30.70.270">
    <property type="match status" value="2"/>
</dbReference>
<comment type="caution">
    <text evidence="5">The sequence shown here is derived from an EMBL/GenBank/DDBJ whole genome shotgun (WGS) entry which is preliminary data.</text>
</comment>
<dbReference type="InterPro" id="IPR043502">
    <property type="entry name" value="DNA/RNA_pol_sf"/>
</dbReference>
<dbReference type="InterPro" id="IPR041577">
    <property type="entry name" value="RT_RNaseH_2"/>
</dbReference>
<dbReference type="FunFam" id="3.30.70.270:FF:000020">
    <property type="entry name" value="Transposon Tf2-6 polyprotein-like Protein"/>
    <property type="match status" value="1"/>
</dbReference>
<sequence length="268" mass="30252">MCVDLRDLDNNILIDRYPLPRIHEMLGNVRGGKYLTTLDLSNAYHQVCLSEESQHLTSFITSDGAFQFVRMPFGLASASAVFQRVMQRILSNVNNTLVFQDDVLVWGASEQAHDEALAIVLKKLEKAGLTISRNKCRFGVEEVEYLGHTLNQHGVKPKMKLIDAIAKAPAPQNKDQLRSFLGLAEYYTKFVDHFGGKVHVLRELMKKGCHFKWSSECQEAFEMIKEAIVKAITLKPYDPDDETIIVADASNYGLGAALLQRHEGRERE</sequence>
<dbReference type="Pfam" id="PF17919">
    <property type="entry name" value="RT_RNaseH_2"/>
    <property type="match status" value="1"/>
</dbReference>
<dbReference type="PANTHER" id="PTHR37984">
    <property type="entry name" value="PROTEIN CBG26694"/>
    <property type="match status" value="1"/>
</dbReference>
<dbReference type="InterPro" id="IPR043128">
    <property type="entry name" value="Rev_trsase/Diguanyl_cyclase"/>
</dbReference>
<evidence type="ECO:0000313" key="6">
    <source>
        <dbReference type="Proteomes" id="UP001066276"/>
    </source>
</evidence>
<reference evidence="5" key="1">
    <citation type="journal article" date="2022" name="bioRxiv">
        <title>Sequencing and chromosome-scale assembly of the giantPleurodeles waltlgenome.</title>
        <authorList>
            <person name="Brown T."/>
            <person name="Elewa A."/>
            <person name="Iarovenko S."/>
            <person name="Subramanian E."/>
            <person name="Araus A.J."/>
            <person name="Petzold A."/>
            <person name="Susuki M."/>
            <person name="Suzuki K.-i.T."/>
            <person name="Hayashi T."/>
            <person name="Toyoda A."/>
            <person name="Oliveira C."/>
            <person name="Osipova E."/>
            <person name="Leigh N.D."/>
            <person name="Simon A."/>
            <person name="Yun M.H."/>
        </authorList>
    </citation>
    <scope>NUCLEOTIDE SEQUENCE</scope>
    <source>
        <strain evidence="5">20211129_DDA</strain>
        <tissue evidence="5">Liver</tissue>
    </source>
</reference>
<dbReference type="InterPro" id="IPR000477">
    <property type="entry name" value="RT_dom"/>
</dbReference>
<gene>
    <name evidence="5" type="ORF">NDU88_001361</name>
</gene>
<dbReference type="PANTHER" id="PTHR37984:SF5">
    <property type="entry name" value="PROTEIN NYNRIN-LIKE"/>
    <property type="match status" value="1"/>
</dbReference>